<accession>A0ABW4DMG7</accession>
<dbReference type="InterPro" id="IPR029062">
    <property type="entry name" value="Class_I_gatase-like"/>
</dbReference>
<gene>
    <name evidence="1" type="ORF">ACFQ4L_02785</name>
</gene>
<dbReference type="RefSeq" id="WP_125576373.1">
    <property type="nucleotide sequence ID" value="NZ_JBHTOF010000022.1"/>
</dbReference>
<protein>
    <submittedName>
        <fullName evidence="1">Alpha-amylase family protein</fullName>
        <ecNumber evidence="1">3.2.1.-</ecNumber>
    </submittedName>
</protein>
<evidence type="ECO:0000313" key="2">
    <source>
        <dbReference type="Proteomes" id="UP001597244"/>
    </source>
</evidence>
<dbReference type="InterPro" id="IPR017853">
    <property type="entry name" value="GH"/>
</dbReference>
<dbReference type="SUPFAM" id="SSF51445">
    <property type="entry name" value="(Trans)glycosidases"/>
    <property type="match status" value="1"/>
</dbReference>
<proteinExistence type="predicted"/>
<dbReference type="InterPro" id="IPR028212">
    <property type="entry name" value="GHL6"/>
</dbReference>
<dbReference type="Proteomes" id="UP001597244">
    <property type="component" value="Unassembled WGS sequence"/>
</dbReference>
<name>A0ABW4DMG7_9LACO</name>
<dbReference type="Gene3D" id="3.20.20.80">
    <property type="entry name" value="Glycosidases"/>
    <property type="match status" value="1"/>
</dbReference>
<dbReference type="SUPFAM" id="SSF52317">
    <property type="entry name" value="Class I glutamine amidotransferase-like"/>
    <property type="match status" value="1"/>
</dbReference>
<dbReference type="EMBL" id="JBHTOF010000022">
    <property type="protein sequence ID" value="MFD1465016.1"/>
    <property type="molecule type" value="Genomic_DNA"/>
</dbReference>
<reference evidence="2" key="1">
    <citation type="journal article" date="2019" name="Int. J. Syst. Evol. Microbiol.">
        <title>The Global Catalogue of Microorganisms (GCM) 10K type strain sequencing project: providing services to taxonomists for standard genome sequencing and annotation.</title>
        <authorList>
            <consortium name="The Broad Institute Genomics Platform"/>
            <consortium name="The Broad Institute Genome Sequencing Center for Infectious Disease"/>
            <person name="Wu L."/>
            <person name="Ma J."/>
        </authorList>
    </citation>
    <scope>NUCLEOTIDE SEQUENCE [LARGE SCALE GENOMIC DNA]</scope>
    <source>
        <strain evidence="2">CCM 8951</strain>
    </source>
</reference>
<keyword evidence="1" id="KW-0378">Hydrolase</keyword>
<dbReference type="CDD" id="cd03143">
    <property type="entry name" value="A4_beta-galactosidase_middle_domain"/>
    <property type="match status" value="1"/>
</dbReference>
<dbReference type="Gene3D" id="3.40.50.880">
    <property type="match status" value="1"/>
</dbReference>
<comment type="caution">
    <text evidence="1">The sequence shown here is derived from an EMBL/GenBank/DDBJ whole genome shotgun (WGS) entry which is preliminary data.</text>
</comment>
<dbReference type="Pfam" id="PF14871">
    <property type="entry name" value="GHL6"/>
    <property type="match status" value="1"/>
</dbReference>
<keyword evidence="1" id="KW-0326">Glycosidase</keyword>
<dbReference type="EC" id="3.2.1.-" evidence="1"/>
<sequence length="655" mass="74598">MSLPNRQIHLDFHTAEIGRPLGEKFNGDEFAQTLLAAKVQSITLFAKCHHGFAYYETKLGNHHPDLSFDLLGQQIAACTKVGIETPVYLSVGYDDFISQQHPEWLQRDVAGRMIYSRGVPASYLEPGYKRLCLNSPYVDYLQEQVAEVLAIFGERIPGLFFDIVRQEPCYCENCVRDMTQQGINLQDEKAVAAFADQVTIRFKHELSDFIRARKADSHIFYNDGSMGPNIHQNFDDYSHFEVEALASSQWGYGYFPVVGRYVKNLGKEFLGMTSKFHIGWSDFGSYKNEPALEYETLLSMAHGGQVSVGDQLYPDGQLQPHTYELIGKVFTKLEAAQPYCEHVTAVVDFALLFTSTDDKGRFTEELDGAVSLLKESHYLFDIIDGTMDFSKYPVLILADVARLDDQLIAKLNDYIAAGGRILCSGEAPVQNKQFVFDHFPARLLHGPIFQMDYLKLPDESFEHIMYLGGNQIEPTDDAQVLAQQYGSLFNRTYEHYYGHVQAPIDWTRSTAGVVRNEHFVYFTHRIFSLYYAVAAKFYKDLVVSVLDQLLPRKTVVTNLPSTAEVILNQQAVKRRYIAHIFHYIPQHRGHFGKGIDVVEEASSLTDTTLQFKLEQTPKKVYRASTQQEIPFDYKNGQLNVQIDQMNGHEMVVIDY</sequence>
<keyword evidence="2" id="KW-1185">Reference proteome</keyword>
<dbReference type="GO" id="GO:0016798">
    <property type="term" value="F:hydrolase activity, acting on glycosyl bonds"/>
    <property type="evidence" value="ECO:0007669"/>
    <property type="project" value="UniProtKB-KW"/>
</dbReference>
<evidence type="ECO:0000313" key="1">
    <source>
        <dbReference type="EMBL" id="MFD1465016.1"/>
    </source>
</evidence>
<organism evidence="1 2">
    <name type="scientific">Lapidilactobacillus mulanensis</name>
    <dbReference type="NCBI Taxonomy" id="2485999"/>
    <lineage>
        <taxon>Bacteria</taxon>
        <taxon>Bacillati</taxon>
        <taxon>Bacillota</taxon>
        <taxon>Bacilli</taxon>
        <taxon>Lactobacillales</taxon>
        <taxon>Lactobacillaceae</taxon>
        <taxon>Lapidilactobacillus</taxon>
    </lineage>
</organism>